<accession>A0ABT6CFF2</accession>
<keyword evidence="1" id="KW-0812">Transmembrane</keyword>
<proteinExistence type="predicted"/>
<evidence type="ECO:0000256" key="1">
    <source>
        <dbReference type="SAM" id="Phobius"/>
    </source>
</evidence>
<name>A0ABT6CFF2_9SPHN</name>
<keyword evidence="3" id="KW-1185">Reference proteome</keyword>
<dbReference type="RefSeq" id="WP_277275772.1">
    <property type="nucleotide sequence ID" value="NZ_JAROCY010000004.1"/>
</dbReference>
<protein>
    <submittedName>
        <fullName evidence="2">Uncharacterized protein</fullName>
    </submittedName>
</protein>
<feature type="transmembrane region" description="Helical" evidence="1">
    <location>
        <begin position="15"/>
        <end position="32"/>
    </location>
</feature>
<organism evidence="2 3">
    <name type="scientific">Novosphingobium cyanobacteriorum</name>
    <dbReference type="NCBI Taxonomy" id="3024215"/>
    <lineage>
        <taxon>Bacteria</taxon>
        <taxon>Pseudomonadati</taxon>
        <taxon>Pseudomonadota</taxon>
        <taxon>Alphaproteobacteria</taxon>
        <taxon>Sphingomonadales</taxon>
        <taxon>Sphingomonadaceae</taxon>
        <taxon>Novosphingobium</taxon>
    </lineage>
</organism>
<evidence type="ECO:0000313" key="3">
    <source>
        <dbReference type="Proteomes" id="UP001222770"/>
    </source>
</evidence>
<keyword evidence="1" id="KW-1133">Transmembrane helix</keyword>
<reference evidence="2 3" key="1">
    <citation type="submission" date="2023-03" db="EMBL/GenBank/DDBJ databases">
        <title>Novosphingobium cyanobacteriorum sp. nov., isolated from a eutrophic reservoir during the Microcystis bloom period.</title>
        <authorList>
            <person name="Kang M."/>
            <person name="Le V."/>
            <person name="Ko S.-R."/>
            <person name="Lee S.-A."/>
            <person name="Ahn C.-Y."/>
        </authorList>
    </citation>
    <scope>NUCLEOTIDE SEQUENCE [LARGE SCALE GENOMIC DNA]</scope>
    <source>
        <strain evidence="2 3">HBC54</strain>
    </source>
</reference>
<gene>
    <name evidence="2" type="ORF">POM99_05050</name>
</gene>
<keyword evidence="1" id="KW-0472">Membrane</keyword>
<comment type="caution">
    <text evidence="2">The sequence shown here is derived from an EMBL/GenBank/DDBJ whole genome shotgun (WGS) entry which is preliminary data.</text>
</comment>
<dbReference type="EMBL" id="JAROCY010000004">
    <property type="protein sequence ID" value="MDF8332562.1"/>
    <property type="molecule type" value="Genomic_DNA"/>
</dbReference>
<evidence type="ECO:0000313" key="2">
    <source>
        <dbReference type="EMBL" id="MDF8332562.1"/>
    </source>
</evidence>
<sequence length="259" mass="28548">MHVHPPKPLHGWKEFLNEIFVIVVGVLIALGFEQIVEELHWRHKVHEGEERLKVELDGAFKSAIFQVVLAPCKSAEFDVLADRVLRSGATLDPAPTEALSPRTAFIGDGGNVFNGTIRLLSGPVWESLKADGTTVHMPVREQRRLAIIYRQMEINETMLRGSPPLSKLRYPMPLDPATRQALLSDIEANRRARFSMAGSAAQVAAAIRDIGYAPSPAAVDAYLADAAKIQIAQCRKQGHPLADWRKVLGVQLTLDQLGL</sequence>
<dbReference type="Proteomes" id="UP001222770">
    <property type="component" value="Unassembled WGS sequence"/>
</dbReference>